<dbReference type="PRINTS" id="PR00364">
    <property type="entry name" value="DISEASERSIST"/>
</dbReference>
<evidence type="ECO:0000256" key="1">
    <source>
        <dbReference type="ARBA" id="ARBA00022614"/>
    </source>
</evidence>
<protein>
    <recommendedName>
        <fullName evidence="5">TIR domain-containing protein</fullName>
    </recommendedName>
</protein>
<dbReference type="InterPro" id="IPR058546">
    <property type="entry name" value="RPS4B/Roq1-like_LRR"/>
</dbReference>
<dbReference type="SUPFAM" id="SSF52200">
    <property type="entry name" value="Toll/Interleukin receptor TIR domain"/>
    <property type="match status" value="1"/>
</dbReference>
<dbReference type="SUPFAM" id="SSF52058">
    <property type="entry name" value="L domain-like"/>
    <property type="match status" value="2"/>
</dbReference>
<dbReference type="PANTHER" id="PTHR11017">
    <property type="entry name" value="LEUCINE-RICH REPEAT-CONTAINING PROTEIN"/>
    <property type="match status" value="1"/>
</dbReference>
<reference evidence="6" key="1">
    <citation type="journal article" date="2023" name="Plant J.">
        <title>Genome sequences and population genomics provide insights into the demographic history, inbreeding, and mutation load of two 'living fossil' tree species of Dipteronia.</title>
        <authorList>
            <person name="Feng Y."/>
            <person name="Comes H.P."/>
            <person name="Chen J."/>
            <person name="Zhu S."/>
            <person name="Lu R."/>
            <person name="Zhang X."/>
            <person name="Li P."/>
            <person name="Qiu J."/>
            <person name="Olsen K.M."/>
            <person name="Qiu Y."/>
        </authorList>
    </citation>
    <scope>NUCLEOTIDE SEQUENCE</scope>
    <source>
        <strain evidence="6">KIB01</strain>
    </source>
</reference>
<evidence type="ECO:0000259" key="5">
    <source>
        <dbReference type="PROSITE" id="PS50104"/>
    </source>
</evidence>
<dbReference type="Proteomes" id="UP001280121">
    <property type="component" value="Unassembled WGS sequence"/>
</dbReference>
<dbReference type="GO" id="GO:0043531">
    <property type="term" value="F:ADP binding"/>
    <property type="evidence" value="ECO:0007669"/>
    <property type="project" value="InterPro"/>
</dbReference>
<dbReference type="InterPro" id="IPR000157">
    <property type="entry name" value="TIR_dom"/>
</dbReference>
<dbReference type="Gene3D" id="3.40.50.10140">
    <property type="entry name" value="Toll/interleukin-1 receptor homology (TIR) domain"/>
    <property type="match status" value="1"/>
</dbReference>
<dbReference type="Pfam" id="PF00931">
    <property type="entry name" value="NB-ARC"/>
    <property type="match status" value="1"/>
</dbReference>
<dbReference type="PROSITE" id="PS50104">
    <property type="entry name" value="TIR"/>
    <property type="match status" value="1"/>
</dbReference>
<dbReference type="GO" id="GO:0006952">
    <property type="term" value="P:defense response"/>
    <property type="evidence" value="ECO:0007669"/>
    <property type="project" value="UniProtKB-KW"/>
</dbReference>
<keyword evidence="7" id="KW-1185">Reference proteome</keyword>
<dbReference type="PROSITE" id="PS51450">
    <property type="entry name" value="LRR"/>
    <property type="match status" value="1"/>
</dbReference>
<keyword evidence="4" id="KW-0520">NAD</keyword>
<dbReference type="SMART" id="SM00369">
    <property type="entry name" value="LRR_TYP"/>
    <property type="match status" value="7"/>
</dbReference>
<dbReference type="GO" id="GO:0051707">
    <property type="term" value="P:response to other organism"/>
    <property type="evidence" value="ECO:0007669"/>
    <property type="project" value="UniProtKB-ARBA"/>
</dbReference>
<dbReference type="InterPro" id="IPR035897">
    <property type="entry name" value="Toll_tir_struct_dom_sf"/>
</dbReference>
<dbReference type="InterPro" id="IPR001611">
    <property type="entry name" value="Leu-rich_rpt"/>
</dbReference>
<dbReference type="Pfam" id="PF07725">
    <property type="entry name" value="LRR_3"/>
    <property type="match status" value="1"/>
</dbReference>
<keyword evidence="2" id="KW-0677">Repeat</keyword>
<gene>
    <name evidence="6" type="ORF">Ddye_027687</name>
</gene>
<evidence type="ECO:0000256" key="2">
    <source>
        <dbReference type="ARBA" id="ARBA00022737"/>
    </source>
</evidence>
<dbReference type="SMART" id="SM00255">
    <property type="entry name" value="TIR"/>
    <property type="match status" value="1"/>
</dbReference>
<dbReference type="SUPFAM" id="SSF52540">
    <property type="entry name" value="P-loop containing nucleoside triphosphate hydrolases"/>
    <property type="match status" value="1"/>
</dbReference>
<dbReference type="PANTHER" id="PTHR11017:SF574">
    <property type="entry name" value="ADP-RIBOSYL CYCLASE_CYCLIC ADP-RIBOSE HYDROLASE"/>
    <property type="match status" value="1"/>
</dbReference>
<dbReference type="InterPro" id="IPR003591">
    <property type="entry name" value="Leu-rich_rpt_typical-subtyp"/>
</dbReference>
<dbReference type="Pfam" id="PF23598">
    <property type="entry name" value="LRR_14"/>
    <property type="match status" value="1"/>
</dbReference>
<dbReference type="Pfam" id="PF23282">
    <property type="entry name" value="WHD_ROQ1"/>
    <property type="match status" value="1"/>
</dbReference>
<evidence type="ECO:0000313" key="7">
    <source>
        <dbReference type="Proteomes" id="UP001280121"/>
    </source>
</evidence>
<name>A0AAD9TPM2_9ROSI</name>
<comment type="caution">
    <text evidence="6">The sequence shown here is derived from an EMBL/GenBank/DDBJ whole genome shotgun (WGS) entry which is preliminary data.</text>
</comment>
<dbReference type="InterPro" id="IPR042197">
    <property type="entry name" value="Apaf_helical"/>
</dbReference>
<evidence type="ECO:0000313" key="6">
    <source>
        <dbReference type="EMBL" id="KAK2639892.1"/>
    </source>
</evidence>
<dbReference type="InterPro" id="IPR032675">
    <property type="entry name" value="LRR_dom_sf"/>
</dbReference>
<dbReference type="InterPro" id="IPR055414">
    <property type="entry name" value="LRR_R13L4/SHOC2-like"/>
</dbReference>
<sequence length="1130" mass="128152">MANSSTPSSSITTLPKKHEVFLSFRGEDTRYGFTSHLYDALCRKQIETFIDDDKLERGDEISPALLRAIEGSKIAVVIFSKNYASSKWCLRELAEIIKCKKMNKHIVMPVFYHVDPSDVRKLTGSFKCSFANEEKVLQEEVQKWREALTEASNLSGWDSSVIRTESKLVGDIVEGVWRKLRNEYISTSSDFEGLIGIYKRIEQVMSLLCLDMEHVRIIGIWGMGGIGKTTIAQAVFKFISYKFDGACFIEKVWKRLENGGSDQLQLEIYSEVLHEENPKLYTSIRPFIMEKFNQKKVFIVLDDVNNFLQSESLVESLCRCGLGSRIIITSRDKQILCNFNIDDHEIYEAEGFNFDEALELFHKYANPNEDCMALSKKIVNYAKGNPLAIKVLGSSLKGKSKSEWEDALVNLHGIVNSKIFDVLKFSYDGLEEEEKKLFLDLACFKDFYYYHSLLKEEFIDCREYSLSVLVAKSLATLESEDLEMNWEIEMHDLLQEMGREIVRRESPKNPGKRSRLWKRADVIRTLKNNTGTDAVEAISLDVGNLEDIHLSSQVFDKMHNLRIILFNTTYLSNKVYLPNGLNCLPDELMILHWPGYPLKALPSNFNPEKLVKLDLSRSNIEQLWEGTKHAPKLKWLILRGCPCLARIPNLSYFPLLVEVDIRNCKSLVDFPSSVQQLNNLWNLTLKGCINIERLNLLWTAIEEVPSSIQSLTNLTELDLTECKRLKHISASICKLKSLSTLYLKNCSQLETFPEILETMEFLKSLDLSGSAIKVLPSSVEHLNGLRKLTLSNCKNIEMLPSSICNLTSLEDLDLSECSKLEKLPVNLGNLKSLKRLEVWGTAVGQLPSSITCLENLKILNCSRCSGLTRLPPLSGLHSLPTLNLRDCSQLEIFPEILETMEFLKYLELSGSAIKVLPPSVEHLNELQCLTLSNCKNLEILPSSICNLTSLEDLNLCNCSKLNKLPDNLGNLNSLKRLNVSGTAVRQLPSSMICLENLEILDCSGCWYLTILPPLAGLRSLRTLYSKNCSLMEITEDIGCLSSLERLDLSGNMFESLPKSIKQLSKLKFLSLSHCQILRSIPELPEGLECLEAMDCDQLCQVPDASEFVRCINSKSHYHLRAHFTFTNSLN</sequence>
<dbReference type="AlphaFoldDB" id="A0AAD9TPM2"/>
<dbReference type="InterPro" id="IPR058192">
    <property type="entry name" value="WHD_ROQ1-like"/>
</dbReference>
<dbReference type="Gene3D" id="3.80.10.10">
    <property type="entry name" value="Ribonuclease Inhibitor"/>
    <property type="match status" value="3"/>
</dbReference>
<proteinExistence type="predicted"/>
<keyword evidence="3" id="KW-0611">Plant defense</keyword>
<dbReference type="Pfam" id="PF01582">
    <property type="entry name" value="TIR"/>
    <property type="match status" value="1"/>
</dbReference>
<dbReference type="EMBL" id="JANJYI010000008">
    <property type="protein sequence ID" value="KAK2639892.1"/>
    <property type="molecule type" value="Genomic_DNA"/>
</dbReference>
<dbReference type="InterPro" id="IPR002182">
    <property type="entry name" value="NB-ARC"/>
</dbReference>
<evidence type="ECO:0000256" key="3">
    <source>
        <dbReference type="ARBA" id="ARBA00022821"/>
    </source>
</evidence>
<dbReference type="InterPro" id="IPR011713">
    <property type="entry name" value="Leu-rich_rpt_3"/>
</dbReference>
<dbReference type="Gene3D" id="1.10.8.430">
    <property type="entry name" value="Helical domain of apoptotic protease-activating factors"/>
    <property type="match status" value="1"/>
</dbReference>
<dbReference type="InterPro" id="IPR044974">
    <property type="entry name" value="Disease_R_plants"/>
</dbReference>
<accession>A0AAD9TPM2</accession>
<dbReference type="FunFam" id="3.40.50.10140:FF:000007">
    <property type="entry name" value="Disease resistance protein (TIR-NBS-LRR class)"/>
    <property type="match status" value="1"/>
</dbReference>
<evidence type="ECO:0000256" key="4">
    <source>
        <dbReference type="ARBA" id="ARBA00023027"/>
    </source>
</evidence>
<organism evidence="6 7">
    <name type="scientific">Dipteronia dyeriana</name>
    <dbReference type="NCBI Taxonomy" id="168575"/>
    <lineage>
        <taxon>Eukaryota</taxon>
        <taxon>Viridiplantae</taxon>
        <taxon>Streptophyta</taxon>
        <taxon>Embryophyta</taxon>
        <taxon>Tracheophyta</taxon>
        <taxon>Spermatophyta</taxon>
        <taxon>Magnoliopsida</taxon>
        <taxon>eudicotyledons</taxon>
        <taxon>Gunneridae</taxon>
        <taxon>Pentapetalae</taxon>
        <taxon>rosids</taxon>
        <taxon>malvids</taxon>
        <taxon>Sapindales</taxon>
        <taxon>Sapindaceae</taxon>
        <taxon>Hippocastanoideae</taxon>
        <taxon>Acereae</taxon>
        <taxon>Dipteronia</taxon>
    </lineage>
</organism>
<dbReference type="GO" id="GO:0007165">
    <property type="term" value="P:signal transduction"/>
    <property type="evidence" value="ECO:0007669"/>
    <property type="project" value="InterPro"/>
</dbReference>
<dbReference type="Pfam" id="PF23286">
    <property type="entry name" value="LRR_13"/>
    <property type="match status" value="2"/>
</dbReference>
<dbReference type="Gene3D" id="3.40.50.300">
    <property type="entry name" value="P-loop containing nucleotide triphosphate hydrolases"/>
    <property type="match status" value="1"/>
</dbReference>
<feature type="domain" description="TIR" evidence="5">
    <location>
        <begin position="16"/>
        <end position="184"/>
    </location>
</feature>
<keyword evidence="1" id="KW-0433">Leucine-rich repeat</keyword>
<dbReference type="InterPro" id="IPR027417">
    <property type="entry name" value="P-loop_NTPase"/>
</dbReference>